<proteinExistence type="predicted"/>
<comment type="caution">
    <text evidence="1">The sequence shown here is derived from an EMBL/GenBank/DDBJ whole genome shotgun (WGS) entry which is preliminary data.</text>
</comment>
<reference evidence="1" key="1">
    <citation type="journal article" date="2023" name="bioRxiv">
        <title>Improved chromosome-level genome assembly for marigold (Tagetes erecta).</title>
        <authorList>
            <person name="Jiang F."/>
            <person name="Yuan L."/>
            <person name="Wang S."/>
            <person name="Wang H."/>
            <person name="Xu D."/>
            <person name="Wang A."/>
            <person name="Fan W."/>
        </authorList>
    </citation>
    <scope>NUCLEOTIDE SEQUENCE</scope>
    <source>
        <strain evidence="1">WSJ</strain>
        <tissue evidence="1">Leaf</tissue>
    </source>
</reference>
<dbReference type="Proteomes" id="UP001229421">
    <property type="component" value="Unassembled WGS sequence"/>
</dbReference>
<accession>A0AAD8K483</accession>
<dbReference type="AlphaFoldDB" id="A0AAD8K483"/>
<evidence type="ECO:0000313" key="1">
    <source>
        <dbReference type="EMBL" id="KAK1414998.1"/>
    </source>
</evidence>
<dbReference type="EMBL" id="JAUHHV010000008">
    <property type="protein sequence ID" value="KAK1414998.1"/>
    <property type="molecule type" value="Genomic_DNA"/>
</dbReference>
<evidence type="ECO:0000313" key="2">
    <source>
        <dbReference type="Proteomes" id="UP001229421"/>
    </source>
</evidence>
<dbReference type="PANTHER" id="PTHR34665:SF4">
    <property type="entry name" value="DUF3741 DOMAIN-CONTAINING PROTEIN"/>
    <property type="match status" value="1"/>
</dbReference>
<organism evidence="1 2">
    <name type="scientific">Tagetes erecta</name>
    <name type="common">African marigold</name>
    <dbReference type="NCBI Taxonomy" id="13708"/>
    <lineage>
        <taxon>Eukaryota</taxon>
        <taxon>Viridiplantae</taxon>
        <taxon>Streptophyta</taxon>
        <taxon>Embryophyta</taxon>
        <taxon>Tracheophyta</taxon>
        <taxon>Spermatophyta</taxon>
        <taxon>Magnoliopsida</taxon>
        <taxon>eudicotyledons</taxon>
        <taxon>Gunneridae</taxon>
        <taxon>Pentapetalae</taxon>
        <taxon>asterids</taxon>
        <taxon>campanulids</taxon>
        <taxon>Asterales</taxon>
        <taxon>Asteraceae</taxon>
        <taxon>Asteroideae</taxon>
        <taxon>Heliantheae alliance</taxon>
        <taxon>Tageteae</taxon>
        <taxon>Tagetes</taxon>
    </lineage>
</organism>
<dbReference type="PANTHER" id="PTHR34665">
    <property type="entry name" value="DUF3741 DOMAIN-CONTAINING PROTEIN"/>
    <property type="match status" value="1"/>
</dbReference>
<gene>
    <name evidence="1" type="ORF">QVD17_30767</name>
</gene>
<sequence length="169" mass="19908">MVMQVNRKESLDQNEITKAAAWAWYERGSWFDHKTIREVDGRRPHEYTCRPSRYKLEAMKGSQKECNDNSLFDMYEIERISRELCCYMESSKVNRRSRAVEGSRSVVTEETKGKRTRKKYSWGWRRHGIVCGSSEDVVERTLLAGGRRERKLDVPVVRVKSFRRATVHG</sequence>
<protein>
    <submittedName>
        <fullName evidence="1">Uncharacterized protein</fullName>
    </submittedName>
</protein>
<keyword evidence="2" id="KW-1185">Reference proteome</keyword>
<name>A0AAD8K483_TARER</name>